<organism evidence="2 3">
    <name type="scientific">Rickenella mellea</name>
    <dbReference type="NCBI Taxonomy" id="50990"/>
    <lineage>
        <taxon>Eukaryota</taxon>
        <taxon>Fungi</taxon>
        <taxon>Dikarya</taxon>
        <taxon>Basidiomycota</taxon>
        <taxon>Agaricomycotina</taxon>
        <taxon>Agaricomycetes</taxon>
        <taxon>Hymenochaetales</taxon>
        <taxon>Rickenellaceae</taxon>
        <taxon>Rickenella</taxon>
    </lineage>
</organism>
<gene>
    <name evidence="2" type="ORF">BD410DRAFT_844580</name>
</gene>
<keyword evidence="3" id="KW-1185">Reference proteome</keyword>
<evidence type="ECO:0000256" key="1">
    <source>
        <dbReference type="SAM" id="Phobius"/>
    </source>
</evidence>
<dbReference type="EMBL" id="ML170248">
    <property type="protein sequence ID" value="TDL16230.1"/>
    <property type="molecule type" value="Genomic_DNA"/>
</dbReference>
<dbReference type="VEuPathDB" id="FungiDB:BD410DRAFT_844580"/>
<sequence length="72" mass="7514">MAPNAKSTDAQPQAVQMVATAAPANKSQQEVHEEHQQKAMRLRGGGAGKDCFLGLVGCFLCFGSSLLPSLIA</sequence>
<reference evidence="2 3" key="1">
    <citation type="submission" date="2018-06" db="EMBL/GenBank/DDBJ databases">
        <title>A transcriptomic atlas of mushroom development highlights an independent origin of complex multicellularity.</title>
        <authorList>
            <consortium name="DOE Joint Genome Institute"/>
            <person name="Krizsan K."/>
            <person name="Almasi E."/>
            <person name="Merenyi Z."/>
            <person name="Sahu N."/>
            <person name="Viragh M."/>
            <person name="Koszo T."/>
            <person name="Mondo S."/>
            <person name="Kiss B."/>
            <person name="Balint B."/>
            <person name="Kues U."/>
            <person name="Barry K."/>
            <person name="Hegedus J.C."/>
            <person name="Henrissat B."/>
            <person name="Johnson J."/>
            <person name="Lipzen A."/>
            <person name="Ohm R."/>
            <person name="Nagy I."/>
            <person name="Pangilinan J."/>
            <person name="Yan J."/>
            <person name="Xiong Y."/>
            <person name="Grigoriev I.V."/>
            <person name="Hibbett D.S."/>
            <person name="Nagy L.G."/>
        </authorList>
    </citation>
    <scope>NUCLEOTIDE SEQUENCE [LARGE SCALE GENOMIC DNA]</scope>
    <source>
        <strain evidence="2 3">SZMC22713</strain>
    </source>
</reference>
<keyword evidence="1" id="KW-1133">Transmembrane helix</keyword>
<keyword evidence="1" id="KW-0472">Membrane</keyword>
<name>A0A4Y7PP22_9AGAM</name>
<dbReference type="AlphaFoldDB" id="A0A4Y7PP22"/>
<dbReference type="Proteomes" id="UP000294933">
    <property type="component" value="Unassembled WGS sequence"/>
</dbReference>
<feature type="transmembrane region" description="Helical" evidence="1">
    <location>
        <begin position="51"/>
        <end position="71"/>
    </location>
</feature>
<proteinExistence type="predicted"/>
<dbReference type="OrthoDB" id="3261439at2759"/>
<evidence type="ECO:0000313" key="3">
    <source>
        <dbReference type="Proteomes" id="UP000294933"/>
    </source>
</evidence>
<evidence type="ECO:0000313" key="2">
    <source>
        <dbReference type="EMBL" id="TDL16230.1"/>
    </source>
</evidence>
<accession>A0A4Y7PP22</accession>
<keyword evidence="1" id="KW-0812">Transmembrane</keyword>
<protein>
    <submittedName>
        <fullName evidence="2">Uncharacterized protein</fullName>
    </submittedName>
</protein>